<evidence type="ECO:0000313" key="1">
    <source>
        <dbReference type="EMBL" id="SVC84127.1"/>
    </source>
</evidence>
<reference evidence="1" key="1">
    <citation type="submission" date="2018-05" db="EMBL/GenBank/DDBJ databases">
        <authorList>
            <person name="Lanie J.A."/>
            <person name="Ng W.-L."/>
            <person name="Kazmierczak K.M."/>
            <person name="Andrzejewski T.M."/>
            <person name="Davidsen T.M."/>
            <person name="Wayne K.J."/>
            <person name="Tettelin H."/>
            <person name="Glass J.I."/>
            <person name="Rusch D."/>
            <person name="Podicherti R."/>
            <person name="Tsui H.-C.T."/>
            <person name="Winkler M.E."/>
        </authorList>
    </citation>
    <scope>NUCLEOTIDE SEQUENCE</scope>
</reference>
<dbReference type="AlphaFoldDB" id="A0A382QGJ5"/>
<accession>A0A382QGJ5</accession>
<organism evidence="1">
    <name type="scientific">marine metagenome</name>
    <dbReference type="NCBI Taxonomy" id="408172"/>
    <lineage>
        <taxon>unclassified sequences</taxon>
        <taxon>metagenomes</taxon>
        <taxon>ecological metagenomes</taxon>
    </lineage>
</organism>
<evidence type="ECO:0008006" key="2">
    <source>
        <dbReference type="Google" id="ProtNLM"/>
    </source>
</evidence>
<protein>
    <recommendedName>
        <fullName evidence="2">Polymer-forming cytoskeletal protein</fullName>
    </recommendedName>
</protein>
<dbReference type="Pfam" id="PF04519">
    <property type="entry name" value="Bactofilin"/>
    <property type="match status" value="1"/>
</dbReference>
<dbReference type="InterPro" id="IPR007607">
    <property type="entry name" value="BacA/B"/>
</dbReference>
<name>A0A382QGJ5_9ZZZZ</name>
<proteinExistence type="predicted"/>
<sequence length="137" mass="14928">MLLRLSTLDVDNDRNEYHGVPVDRSTCILETGLMITGTVDGHRSNLLIGGVIEGTVTARSIFIKATGKVTGHLRAEKIEIAGCFGGRIEAMHVNLLAGSLTDATIYHNELTIDQDASVRGLQPWRPSGFIKGLQENW</sequence>
<dbReference type="EMBL" id="UINC01114076">
    <property type="protein sequence ID" value="SVC84127.1"/>
    <property type="molecule type" value="Genomic_DNA"/>
</dbReference>
<gene>
    <name evidence="1" type="ORF">METZ01_LOCUS336981</name>
</gene>